<proteinExistence type="predicted"/>
<evidence type="ECO:0000256" key="3">
    <source>
        <dbReference type="ARBA" id="ARBA00022801"/>
    </source>
</evidence>
<dbReference type="InterPro" id="IPR001279">
    <property type="entry name" value="Metallo-B-lactamas"/>
</dbReference>
<evidence type="ECO:0000256" key="2">
    <source>
        <dbReference type="ARBA" id="ARBA00022723"/>
    </source>
</evidence>
<reference evidence="8" key="1">
    <citation type="submission" date="2012-09" db="EMBL/GenBank/DDBJ databases">
        <authorList>
            <person name="Weinstock G."/>
            <person name="Sodergren E."/>
            <person name="Clifton S."/>
            <person name="Fulton L."/>
            <person name="Fulton B."/>
            <person name="Courtney L."/>
            <person name="Fronick C."/>
            <person name="Harrison M."/>
            <person name="Strong C."/>
            <person name="Farmer C."/>
            <person name="Delehaunty K."/>
            <person name="Markovic C."/>
            <person name="Hall O."/>
            <person name="Minx P."/>
            <person name="Tomlinson C."/>
            <person name="Mitreva M."/>
            <person name="Nelson J."/>
            <person name="Hou S."/>
            <person name="Wollam A."/>
            <person name="Pepin K.H."/>
            <person name="Johnson M."/>
            <person name="Bhonagiri V."/>
            <person name="Nash W.E."/>
            <person name="Suruliraj S."/>
            <person name="Warren W."/>
            <person name="Chinwalla A."/>
            <person name="Mardis E.R."/>
            <person name="Wilson R.K."/>
        </authorList>
    </citation>
    <scope>NUCLEOTIDE SEQUENCE [LARGE SCALE GENOMIC DNA]</scope>
    <source>
        <strain evidence="8">OS1</strain>
    </source>
</reference>
<dbReference type="eggNOG" id="COG0491">
    <property type="taxonomic scope" value="Bacteria"/>
</dbReference>
<keyword evidence="2" id="KW-0479">Metal-binding</keyword>
<evidence type="ECO:0000313" key="7">
    <source>
        <dbReference type="EMBL" id="KRT35784.1"/>
    </source>
</evidence>
<dbReference type="OrthoDB" id="9802248at2"/>
<keyword evidence="3" id="KW-0378">Hydrolase</keyword>
<dbReference type="GO" id="GO:0016787">
    <property type="term" value="F:hydrolase activity"/>
    <property type="evidence" value="ECO:0007669"/>
    <property type="project" value="UniProtKB-KW"/>
</dbReference>
<keyword evidence="4" id="KW-0862">Zinc</keyword>
<evidence type="ECO:0000259" key="6">
    <source>
        <dbReference type="SMART" id="SM00849"/>
    </source>
</evidence>
<protein>
    <submittedName>
        <fullName evidence="7">Metallo-beta-lactamase domain protein</fullName>
    </submittedName>
</protein>
<keyword evidence="8" id="KW-1185">Reference proteome</keyword>
<dbReference type="PANTHER" id="PTHR46233:SF3">
    <property type="entry name" value="HYDROXYACYLGLUTATHIONE HYDROLASE GLOC"/>
    <property type="match status" value="1"/>
</dbReference>
<dbReference type="PANTHER" id="PTHR46233">
    <property type="entry name" value="HYDROXYACYLGLUTATHIONE HYDROLASE GLOC"/>
    <property type="match status" value="1"/>
</dbReference>
<evidence type="ECO:0000313" key="8">
    <source>
        <dbReference type="Proteomes" id="UP000005273"/>
    </source>
</evidence>
<organism evidence="7 8">
    <name type="scientific">Acetomicrobium hydrogeniformans ATCC BAA-1850</name>
    <dbReference type="NCBI Taxonomy" id="592015"/>
    <lineage>
        <taxon>Bacteria</taxon>
        <taxon>Thermotogati</taxon>
        <taxon>Synergistota</taxon>
        <taxon>Synergistia</taxon>
        <taxon>Synergistales</taxon>
        <taxon>Acetomicrobiaceae</taxon>
        <taxon>Acetomicrobium</taxon>
    </lineage>
</organism>
<name>A0A0T5XBN9_9BACT</name>
<dbReference type="Proteomes" id="UP000005273">
    <property type="component" value="Unassembled WGS sequence"/>
</dbReference>
<comment type="caution">
    <text evidence="7">The sequence shown here is derived from an EMBL/GenBank/DDBJ whole genome shotgun (WGS) entry which is preliminary data.</text>
</comment>
<evidence type="ECO:0000256" key="1">
    <source>
        <dbReference type="ARBA" id="ARBA00001947"/>
    </source>
</evidence>
<dbReference type="Pfam" id="PF00753">
    <property type="entry name" value="Lactamase_B"/>
    <property type="match status" value="1"/>
</dbReference>
<feature type="region of interest" description="Disordered" evidence="5">
    <location>
        <begin position="189"/>
        <end position="214"/>
    </location>
</feature>
<evidence type="ECO:0000256" key="5">
    <source>
        <dbReference type="SAM" id="MobiDB-lite"/>
    </source>
</evidence>
<evidence type="ECO:0000256" key="4">
    <source>
        <dbReference type="ARBA" id="ARBA00022833"/>
    </source>
</evidence>
<dbReference type="SMART" id="SM00849">
    <property type="entry name" value="Lactamase_B"/>
    <property type="match status" value="1"/>
</dbReference>
<accession>A0A0T5XBN9</accession>
<gene>
    <name evidence="7" type="ORF">HMPREF1705_03034</name>
</gene>
<dbReference type="RefSeq" id="WP_009201514.1">
    <property type="nucleotide sequence ID" value="NZ_ACJX03000001.1"/>
</dbReference>
<dbReference type="EMBL" id="ACJX03000001">
    <property type="protein sequence ID" value="KRT35784.1"/>
    <property type="molecule type" value="Genomic_DNA"/>
</dbReference>
<dbReference type="InterPro" id="IPR036866">
    <property type="entry name" value="RibonucZ/Hydroxyglut_hydro"/>
</dbReference>
<sequence length="214" mass="23346">MKVMRFPLGALFANGYLVYDEDGNAFFVDPGGDPDDVIAVIEGNSLELKIILLTHGHVDHIAGVKALQDRYDCPVAVHEDDSGMLANPMKNLSQFAGESVKVDGRVKPLSDGESINIGSILIRVIHTPGHTPGSVCYRASHEGEEVLFSGDTIFALSVGRTDLPGGDFAALESSLRKLDYLPDDLKVLPGHGPETTLGRERRENPFWPRKRDVR</sequence>
<dbReference type="InterPro" id="IPR051453">
    <property type="entry name" value="MBL_Glyoxalase_II"/>
</dbReference>
<dbReference type="Gene3D" id="3.60.15.10">
    <property type="entry name" value="Ribonuclease Z/Hydroxyacylglutathione hydrolase-like"/>
    <property type="match status" value="1"/>
</dbReference>
<comment type="cofactor">
    <cofactor evidence="1">
        <name>Zn(2+)</name>
        <dbReference type="ChEBI" id="CHEBI:29105"/>
    </cofactor>
</comment>
<dbReference type="AlphaFoldDB" id="A0A0T5XBN9"/>
<dbReference type="CDD" id="cd06262">
    <property type="entry name" value="metallo-hydrolase-like_MBL-fold"/>
    <property type="match status" value="1"/>
</dbReference>
<dbReference type="GO" id="GO:0046872">
    <property type="term" value="F:metal ion binding"/>
    <property type="evidence" value="ECO:0007669"/>
    <property type="project" value="UniProtKB-KW"/>
</dbReference>
<feature type="domain" description="Metallo-beta-lactamase" evidence="6">
    <location>
        <begin position="12"/>
        <end position="191"/>
    </location>
</feature>
<dbReference type="STRING" id="592015.HMPREF1705_03034"/>
<dbReference type="SUPFAM" id="SSF56281">
    <property type="entry name" value="Metallo-hydrolase/oxidoreductase"/>
    <property type="match status" value="1"/>
</dbReference>